<dbReference type="GO" id="GO:0070681">
    <property type="term" value="P:glutaminyl-tRNAGln biosynthesis via transamidation"/>
    <property type="evidence" value="ECO:0007669"/>
    <property type="project" value="TreeGrafter"/>
</dbReference>
<name>A0A9X3MWL0_9ACTN</name>
<keyword evidence="1" id="KW-0436">Ligase</keyword>
<gene>
    <name evidence="1 3" type="primary">gatC</name>
    <name evidence="3" type="ORF">OM076_26235</name>
</gene>
<comment type="catalytic activity">
    <reaction evidence="1">
        <text>L-aspartyl-tRNA(Asn) + L-glutamine + ATP + H2O = L-asparaginyl-tRNA(Asn) + L-glutamate + ADP + phosphate + 2 H(+)</text>
        <dbReference type="Rhea" id="RHEA:14513"/>
        <dbReference type="Rhea" id="RHEA-COMP:9674"/>
        <dbReference type="Rhea" id="RHEA-COMP:9677"/>
        <dbReference type="ChEBI" id="CHEBI:15377"/>
        <dbReference type="ChEBI" id="CHEBI:15378"/>
        <dbReference type="ChEBI" id="CHEBI:29985"/>
        <dbReference type="ChEBI" id="CHEBI:30616"/>
        <dbReference type="ChEBI" id="CHEBI:43474"/>
        <dbReference type="ChEBI" id="CHEBI:58359"/>
        <dbReference type="ChEBI" id="CHEBI:78515"/>
        <dbReference type="ChEBI" id="CHEBI:78516"/>
        <dbReference type="ChEBI" id="CHEBI:456216"/>
    </reaction>
</comment>
<dbReference type="PANTHER" id="PTHR15004:SF0">
    <property type="entry name" value="GLUTAMYL-TRNA(GLN) AMIDOTRANSFERASE SUBUNIT C, MITOCHONDRIAL"/>
    <property type="match status" value="1"/>
</dbReference>
<evidence type="ECO:0000256" key="1">
    <source>
        <dbReference type="HAMAP-Rule" id="MF_00122"/>
    </source>
</evidence>
<dbReference type="Proteomes" id="UP001149140">
    <property type="component" value="Unassembled WGS sequence"/>
</dbReference>
<protein>
    <recommendedName>
        <fullName evidence="1">Aspartyl/glutamyl-tRNA(Asn/Gln) amidotransferase subunit C</fullName>
        <shortName evidence="1">Asp/Glu-ADT subunit C</shortName>
        <ecNumber evidence="1">6.3.5.-</ecNumber>
    </recommendedName>
</protein>
<dbReference type="HAMAP" id="MF_00122">
    <property type="entry name" value="GatC"/>
    <property type="match status" value="1"/>
</dbReference>
<dbReference type="InterPro" id="IPR036113">
    <property type="entry name" value="Asp/Glu-ADT_sf_sub_c"/>
</dbReference>
<organism evidence="3 4">
    <name type="scientific">Solirubrobacter ginsenosidimutans</name>
    <dbReference type="NCBI Taxonomy" id="490573"/>
    <lineage>
        <taxon>Bacteria</taxon>
        <taxon>Bacillati</taxon>
        <taxon>Actinomycetota</taxon>
        <taxon>Thermoleophilia</taxon>
        <taxon>Solirubrobacterales</taxon>
        <taxon>Solirubrobacteraceae</taxon>
        <taxon>Solirubrobacter</taxon>
    </lineage>
</organism>
<keyword evidence="1" id="KW-0547">Nucleotide-binding</keyword>
<dbReference type="GO" id="GO:0050567">
    <property type="term" value="F:glutaminyl-tRNA synthase (glutamine-hydrolyzing) activity"/>
    <property type="evidence" value="ECO:0007669"/>
    <property type="project" value="UniProtKB-UniRule"/>
</dbReference>
<feature type="region of interest" description="Disordered" evidence="2">
    <location>
        <begin position="61"/>
        <end position="96"/>
    </location>
</feature>
<evidence type="ECO:0000313" key="4">
    <source>
        <dbReference type="Proteomes" id="UP001149140"/>
    </source>
</evidence>
<dbReference type="Gene3D" id="1.10.20.60">
    <property type="entry name" value="Glu-tRNAGln amidotransferase C subunit, N-terminal domain"/>
    <property type="match status" value="1"/>
</dbReference>
<dbReference type="SUPFAM" id="SSF141000">
    <property type="entry name" value="Glu-tRNAGln amidotransferase C subunit"/>
    <property type="match status" value="1"/>
</dbReference>
<comment type="function">
    <text evidence="1">Allows the formation of correctly charged Asn-tRNA(Asn) or Gln-tRNA(Gln) through the transamidation of misacylated Asp-tRNA(Asn) or Glu-tRNA(Gln) in organisms which lack either or both of asparaginyl-tRNA or glutaminyl-tRNA synthetases. The reaction takes place in the presence of glutamine and ATP through an activated phospho-Asp-tRNA(Asn) or phospho-Glu-tRNA(Gln).</text>
</comment>
<evidence type="ECO:0000256" key="2">
    <source>
        <dbReference type="SAM" id="MobiDB-lite"/>
    </source>
</evidence>
<evidence type="ECO:0000313" key="3">
    <source>
        <dbReference type="EMBL" id="MDA0163797.1"/>
    </source>
</evidence>
<accession>A0A9X3MWL0</accession>
<dbReference type="PANTHER" id="PTHR15004">
    <property type="entry name" value="GLUTAMYL-TRNA(GLN) AMIDOTRANSFERASE SUBUNIT C, MITOCHONDRIAL"/>
    <property type="match status" value="1"/>
</dbReference>
<keyword evidence="1" id="KW-0648">Protein biosynthesis</keyword>
<comment type="subunit">
    <text evidence="1">Heterotrimer of A, B and C subunits.</text>
</comment>
<dbReference type="NCBIfam" id="TIGR00135">
    <property type="entry name" value="gatC"/>
    <property type="match status" value="1"/>
</dbReference>
<comment type="caution">
    <text evidence="3">The sequence shown here is derived from an EMBL/GenBank/DDBJ whole genome shotgun (WGS) entry which is preliminary data.</text>
</comment>
<feature type="compositionally biased region" description="Basic and acidic residues" evidence="2">
    <location>
        <begin position="61"/>
        <end position="77"/>
    </location>
</feature>
<comment type="catalytic activity">
    <reaction evidence="1">
        <text>L-glutamyl-tRNA(Gln) + L-glutamine + ATP + H2O = L-glutaminyl-tRNA(Gln) + L-glutamate + ADP + phosphate + H(+)</text>
        <dbReference type="Rhea" id="RHEA:17521"/>
        <dbReference type="Rhea" id="RHEA-COMP:9681"/>
        <dbReference type="Rhea" id="RHEA-COMP:9684"/>
        <dbReference type="ChEBI" id="CHEBI:15377"/>
        <dbReference type="ChEBI" id="CHEBI:15378"/>
        <dbReference type="ChEBI" id="CHEBI:29985"/>
        <dbReference type="ChEBI" id="CHEBI:30616"/>
        <dbReference type="ChEBI" id="CHEBI:43474"/>
        <dbReference type="ChEBI" id="CHEBI:58359"/>
        <dbReference type="ChEBI" id="CHEBI:78520"/>
        <dbReference type="ChEBI" id="CHEBI:78521"/>
        <dbReference type="ChEBI" id="CHEBI:456216"/>
    </reaction>
</comment>
<dbReference type="GO" id="GO:0006450">
    <property type="term" value="P:regulation of translational fidelity"/>
    <property type="evidence" value="ECO:0007669"/>
    <property type="project" value="InterPro"/>
</dbReference>
<dbReference type="AlphaFoldDB" id="A0A9X3MWL0"/>
<sequence>MLSRDQVLHVARLARLELTDEEVERFGGELSKVLDHIELIGELGDLADVPPTSHVIDVENALRADEPRPSLPREKALESAPDMANSGFRVPSPGAA</sequence>
<proteinExistence type="inferred from homology"/>
<comment type="similarity">
    <text evidence="1">Belongs to the GatC family.</text>
</comment>
<dbReference type="GO" id="GO:0005524">
    <property type="term" value="F:ATP binding"/>
    <property type="evidence" value="ECO:0007669"/>
    <property type="project" value="UniProtKB-KW"/>
</dbReference>
<dbReference type="GO" id="GO:0006412">
    <property type="term" value="P:translation"/>
    <property type="evidence" value="ECO:0007669"/>
    <property type="project" value="UniProtKB-UniRule"/>
</dbReference>
<dbReference type="InterPro" id="IPR003837">
    <property type="entry name" value="GatC"/>
</dbReference>
<dbReference type="EC" id="6.3.5.-" evidence="1"/>
<dbReference type="Pfam" id="PF02686">
    <property type="entry name" value="GatC"/>
    <property type="match status" value="1"/>
</dbReference>
<keyword evidence="1" id="KW-0067">ATP-binding</keyword>
<dbReference type="RefSeq" id="WP_270043045.1">
    <property type="nucleotide sequence ID" value="NZ_JAPDOD010000027.1"/>
</dbReference>
<dbReference type="EMBL" id="JAPDOD010000027">
    <property type="protein sequence ID" value="MDA0163797.1"/>
    <property type="molecule type" value="Genomic_DNA"/>
</dbReference>
<reference evidence="3" key="1">
    <citation type="submission" date="2022-10" db="EMBL/GenBank/DDBJ databases">
        <title>The WGS of Solirubrobacter ginsenosidimutans DSM 21036.</title>
        <authorList>
            <person name="Jiang Z."/>
        </authorList>
    </citation>
    <scope>NUCLEOTIDE SEQUENCE</scope>
    <source>
        <strain evidence="3">DSM 21036</strain>
    </source>
</reference>
<keyword evidence="4" id="KW-1185">Reference proteome</keyword>